<feature type="transmembrane region" description="Helical" evidence="1">
    <location>
        <begin position="48"/>
        <end position="65"/>
    </location>
</feature>
<dbReference type="Pfam" id="PF04306">
    <property type="entry name" value="DUF456"/>
    <property type="match status" value="1"/>
</dbReference>
<keyword evidence="1" id="KW-1133">Transmembrane helix</keyword>
<name>A0A2H1L428_9MICO</name>
<dbReference type="Proteomes" id="UP000234462">
    <property type="component" value="Unassembled WGS sequence"/>
</dbReference>
<dbReference type="InterPro" id="IPR007403">
    <property type="entry name" value="DUF456"/>
</dbReference>
<sequence length="188" mass="19406">MRQDRSSCRGPLAPLIRMELLIVTADVIVTVLAGLAMFVGIVGIVVPVLPGSATIAVSALVWAIVVGTGTGWTAFAAITVLVALGMAAGWVLTGRRLKERGIPNRSLLVGGILAVVGFFVVPVIGLLLGFVGGLWAAEWQRLGDARKAWDTSWAAIKAAGIGILIEFGCAALALAVFAGTVIHHFVAA</sequence>
<keyword evidence="3" id="KW-1185">Reference proteome</keyword>
<dbReference type="EMBL" id="FXZM01000005">
    <property type="protein sequence ID" value="SMY11654.1"/>
    <property type="molecule type" value="Genomic_DNA"/>
</dbReference>
<feature type="transmembrane region" description="Helical" evidence="1">
    <location>
        <begin position="158"/>
        <end position="186"/>
    </location>
</feature>
<gene>
    <name evidence="2" type="ORF">BJEO58_01240</name>
</gene>
<dbReference type="AlphaFoldDB" id="A0A2H1L428"/>
<feature type="transmembrane region" description="Helical" evidence="1">
    <location>
        <begin position="20"/>
        <end position="42"/>
    </location>
</feature>
<feature type="transmembrane region" description="Helical" evidence="1">
    <location>
        <begin position="72"/>
        <end position="92"/>
    </location>
</feature>
<proteinExistence type="predicted"/>
<feature type="transmembrane region" description="Helical" evidence="1">
    <location>
        <begin position="112"/>
        <end position="137"/>
    </location>
</feature>
<evidence type="ECO:0000313" key="2">
    <source>
        <dbReference type="EMBL" id="SMY11654.1"/>
    </source>
</evidence>
<keyword evidence="1" id="KW-0812">Transmembrane</keyword>
<organism evidence="2 3">
    <name type="scientific">Brevibacterium jeotgali</name>
    <dbReference type="NCBI Taxonomy" id="1262550"/>
    <lineage>
        <taxon>Bacteria</taxon>
        <taxon>Bacillati</taxon>
        <taxon>Actinomycetota</taxon>
        <taxon>Actinomycetes</taxon>
        <taxon>Micrococcales</taxon>
        <taxon>Brevibacteriaceae</taxon>
        <taxon>Brevibacterium</taxon>
    </lineage>
</organism>
<reference evidence="3" key="1">
    <citation type="submission" date="2017-03" db="EMBL/GenBank/DDBJ databases">
        <authorList>
            <person name="Monnet C."/>
        </authorList>
    </citation>
    <scope>NUCLEOTIDE SEQUENCE [LARGE SCALE GENOMIC DNA]</scope>
    <source>
        <strain evidence="3">SJ5-8</strain>
    </source>
</reference>
<evidence type="ECO:0008006" key="4">
    <source>
        <dbReference type="Google" id="ProtNLM"/>
    </source>
</evidence>
<evidence type="ECO:0000256" key="1">
    <source>
        <dbReference type="SAM" id="Phobius"/>
    </source>
</evidence>
<protein>
    <recommendedName>
        <fullName evidence="4">DUF456 domain-containing protein</fullName>
    </recommendedName>
</protein>
<accession>A0A2H1L428</accession>
<keyword evidence="1" id="KW-0472">Membrane</keyword>
<evidence type="ECO:0000313" key="3">
    <source>
        <dbReference type="Proteomes" id="UP000234462"/>
    </source>
</evidence>